<dbReference type="AlphaFoldDB" id="A0A429ZSB4"/>
<keyword evidence="3" id="KW-1185">Reference proteome</keyword>
<dbReference type="Proteomes" id="UP000287857">
    <property type="component" value="Unassembled WGS sequence"/>
</dbReference>
<dbReference type="InterPro" id="IPR023130">
    <property type="entry name" value="Ta0600-like_sf"/>
</dbReference>
<evidence type="ECO:0000313" key="3">
    <source>
        <dbReference type="Proteomes" id="UP000287857"/>
    </source>
</evidence>
<dbReference type="SUPFAM" id="SSF109797">
    <property type="entry name" value="Bacteriocin immunity protein-like"/>
    <property type="match status" value="1"/>
</dbReference>
<name>A0A429ZSB4_9ENTE</name>
<reference evidence="2 3" key="1">
    <citation type="submission" date="2017-05" db="EMBL/GenBank/DDBJ databases">
        <title>Vagococcus spp. assemblies.</title>
        <authorList>
            <person name="Gulvik C.A."/>
        </authorList>
    </citation>
    <scope>NUCLEOTIDE SEQUENCE [LARGE SCALE GENOMIC DNA]</scope>
    <source>
        <strain evidence="2 3">SS1995</strain>
    </source>
</reference>
<dbReference type="InterPro" id="IPR015046">
    <property type="entry name" value="LciA_Immunity-like"/>
</dbReference>
<protein>
    <submittedName>
        <fullName evidence="2">Uncharacterized protein</fullName>
    </submittedName>
</protein>
<accession>A0A429ZSB4</accession>
<sequence length="125" mass="14525">MDTKTFYHRLDVLFKDPVVKNNPYWNCLVLKCAKILTNHSFDETYYGESIQLFSQGVSRYYIKRNKVISDNIAQLFHDIQPDVDKLDTSEADKAFNKKWLMRNLAYGLIMEAARNGGNSSNTNIH</sequence>
<evidence type="ECO:0000313" key="2">
    <source>
        <dbReference type="EMBL" id="RST96553.1"/>
    </source>
</evidence>
<gene>
    <name evidence="2" type="ORF">CBF37_11075</name>
</gene>
<proteinExistence type="predicted"/>
<evidence type="ECO:0000256" key="1">
    <source>
        <dbReference type="ARBA" id="ARBA00023025"/>
    </source>
</evidence>
<dbReference type="Pfam" id="PF08951">
    <property type="entry name" value="EntA_Immun"/>
    <property type="match status" value="1"/>
</dbReference>
<comment type="caution">
    <text evidence="2">The sequence shown here is derived from an EMBL/GenBank/DDBJ whole genome shotgun (WGS) entry which is preliminary data.</text>
</comment>
<dbReference type="Gene3D" id="1.20.1440.50">
    <property type="entry name" value="Ta0600-like"/>
    <property type="match status" value="1"/>
</dbReference>
<organism evidence="2 3">
    <name type="scientific">Vagococcus vulneris</name>
    <dbReference type="NCBI Taxonomy" id="1977869"/>
    <lineage>
        <taxon>Bacteria</taxon>
        <taxon>Bacillati</taxon>
        <taxon>Bacillota</taxon>
        <taxon>Bacilli</taxon>
        <taxon>Lactobacillales</taxon>
        <taxon>Enterococcaceae</taxon>
        <taxon>Vagococcus</taxon>
    </lineage>
</organism>
<dbReference type="EMBL" id="NGJS01000026">
    <property type="protein sequence ID" value="RST96553.1"/>
    <property type="molecule type" value="Genomic_DNA"/>
</dbReference>
<keyword evidence="1" id="KW-0079">Bacteriocin immunity</keyword>
<dbReference type="GO" id="GO:0030153">
    <property type="term" value="P:bacteriocin immunity"/>
    <property type="evidence" value="ECO:0007669"/>
    <property type="project" value="UniProtKB-KW"/>
</dbReference>